<feature type="region of interest" description="Disordered" evidence="1">
    <location>
        <begin position="397"/>
        <end position="435"/>
    </location>
</feature>
<protein>
    <submittedName>
        <fullName evidence="2">Uncharacterized protein</fullName>
    </submittedName>
</protein>
<feature type="region of interest" description="Disordered" evidence="1">
    <location>
        <begin position="17"/>
        <end position="262"/>
    </location>
</feature>
<sequence length="458" mass="53169">MGLLSCLACCLDYDVQEESKKTKVPPSAPRRIPQTQQDKRNLLIQQVQYQRRQPPLPQQYPTEVQRRGEFGHASPGPSRSKRTPSPPPKPSIRYSHQKKDDKHHPPSDHRITRWPGLFSDDQEPEETPKDFRPQRRNDDTMPQNHCPDEKREDPQRLTSPPWDDAIPHGLHINDKKQDTFQQQRQQTSSPWDDYVPQDGPYADELPRPEDFDLDPPLTPPPLYDRYRYQPKPEEEEKALTFQHPTATAAQTTSSTSAFEKQRQNVQSTYDISYYLRNTDSVANVNNSTSWEEPPPTPPSPPESVVAHYEDPKAVDDWARGIDQSSRWEEEQKRKYEWNEKLDEEDTFPKQGDTERESYYGGRGRGTGHEVVSGDYQGREEYTSRIVSGVSLLSYYDTEGDGPATLQEQQQWQQRPVSDVSVSSVSSYYSEPRRESRPMVKKWGNAKYEDVRRVEDNRL</sequence>
<feature type="compositionally biased region" description="Low complexity" evidence="1">
    <location>
        <begin position="245"/>
        <end position="257"/>
    </location>
</feature>
<reference evidence="2" key="1">
    <citation type="journal article" date="2023" name="Mol. Phylogenet. Evol.">
        <title>Genome-scale phylogeny and comparative genomics of the fungal order Sordariales.</title>
        <authorList>
            <person name="Hensen N."/>
            <person name="Bonometti L."/>
            <person name="Westerberg I."/>
            <person name="Brannstrom I.O."/>
            <person name="Guillou S."/>
            <person name="Cros-Aarteil S."/>
            <person name="Calhoun S."/>
            <person name="Haridas S."/>
            <person name="Kuo A."/>
            <person name="Mondo S."/>
            <person name="Pangilinan J."/>
            <person name="Riley R."/>
            <person name="LaButti K."/>
            <person name="Andreopoulos B."/>
            <person name="Lipzen A."/>
            <person name="Chen C."/>
            <person name="Yan M."/>
            <person name="Daum C."/>
            <person name="Ng V."/>
            <person name="Clum A."/>
            <person name="Steindorff A."/>
            <person name="Ohm R.A."/>
            <person name="Martin F."/>
            <person name="Silar P."/>
            <person name="Natvig D.O."/>
            <person name="Lalanne C."/>
            <person name="Gautier V."/>
            <person name="Ament-Velasquez S.L."/>
            <person name="Kruys A."/>
            <person name="Hutchinson M.I."/>
            <person name="Powell A.J."/>
            <person name="Barry K."/>
            <person name="Miller A.N."/>
            <person name="Grigoriev I.V."/>
            <person name="Debuchy R."/>
            <person name="Gladieux P."/>
            <person name="Hiltunen Thoren M."/>
            <person name="Johannesson H."/>
        </authorList>
    </citation>
    <scope>NUCLEOTIDE SEQUENCE</scope>
    <source>
        <strain evidence="2">FGSC 1904</strain>
    </source>
</reference>
<feature type="compositionally biased region" description="Low complexity" evidence="1">
    <location>
        <begin position="414"/>
        <end position="429"/>
    </location>
</feature>
<dbReference type="AlphaFoldDB" id="A0AAE0UFD5"/>
<feature type="region of interest" description="Disordered" evidence="1">
    <location>
        <begin position="342"/>
        <end position="375"/>
    </location>
</feature>
<feature type="compositionally biased region" description="Basic and acidic residues" evidence="1">
    <location>
        <begin position="97"/>
        <end position="111"/>
    </location>
</feature>
<gene>
    <name evidence="2" type="ORF">B0T20DRAFT_128875</name>
</gene>
<keyword evidence="3" id="KW-1185">Reference proteome</keyword>
<proteinExistence type="predicted"/>
<evidence type="ECO:0000313" key="2">
    <source>
        <dbReference type="EMBL" id="KAK3402038.1"/>
    </source>
</evidence>
<reference evidence="2" key="2">
    <citation type="submission" date="2023-07" db="EMBL/GenBank/DDBJ databases">
        <authorList>
            <consortium name="Lawrence Berkeley National Laboratory"/>
            <person name="Haridas S."/>
            <person name="Hensen N."/>
            <person name="Bonometti L."/>
            <person name="Westerberg I."/>
            <person name="Brannstrom I.O."/>
            <person name="Guillou S."/>
            <person name="Cros-Aarteil S."/>
            <person name="Calhoun S."/>
            <person name="Kuo A."/>
            <person name="Mondo S."/>
            <person name="Pangilinan J."/>
            <person name="Riley R."/>
            <person name="LaButti K."/>
            <person name="Andreopoulos B."/>
            <person name="Lipzen A."/>
            <person name="Chen C."/>
            <person name="Yanf M."/>
            <person name="Daum C."/>
            <person name="Ng V."/>
            <person name="Clum A."/>
            <person name="Steindorff A."/>
            <person name="Ohm R."/>
            <person name="Martin F."/>
            <person name="Silar P."/>
            <person name="Natvig D."/>
            <person name="Lalanne C."/>
            <person name="Gautier V."/>
            <person name="Ament-velasquez S.L."/>
            <person name="Kruys A."/>
            <person name="Hutchinson M.I."/>
            <person name="Powell A.J."/>
            <person name="Barry K."/>
            <person name="Miller A.N."/>
            <person name="Grigoriev I.V."/>
            <person name="Debuchy R."/>
            <person name="Gladieux P."/>
            <person name="Thoren M.H."/>
            <person name="Johannesson H."/>
        </authorList>
    </citation>
    <scope>NUCLEOTIDE SEQUENCE</scope>
    <source>
        <strain evidence="2">FGSC 1904</strain>
    </source>
</reference>
<evidence type="ECO:0000313" key="3">
    <source>
        <dbReference type="Proteomes" id="UP001281003"/>
    </source>
</evidence>
<name>A0AAE0UFD5_SORBR</name>
<dbReference type="Proteomes" id="UP001281003">
    <property type="component" value="Unassembled WGS sequence"/>
</dbReference>
<accession>A0AAE0UFD5</accession>
<feature type="compositionally biased region" description="Basic and acidic residues" evidence="1">
    <location>
        <begin position="126"/>
        <end position="139"/>
    </location>
</feature>
<evidence type="ECO:0000256" key="1">
    <source>
        <dbReference type="SAM" id="MobiDB-lite"/>
    </source>
</evidence>
<dbReference type="EMBL" id="JAUTDP010000002">
    <property type="protein sequence ID" value="KAK3402038.1"/>
    <property type="molecule type" value="Genomic_DNA"/>
</dbReference>
<feature type="compositionally biased region" description="Pro residues" evidence="1">
    <location>
        <begin position="292"/>
        <end position="301"/>
    </location>
</feature>
<comment type="caution">
    <text evidence="2">The sequence shown here is derived from an EMBL/GenBank/DDBJ whole genome shotgun (WGS) entry which is preliminary data.</text>
</comment>
<feature type="compositionally biased region" description="Basic and acidic residues" evidence="1">
    <location>
        <begin position="224"/>
        <end position="238"/>
    </location>
</feature>
<feature type="compositionally biased region" description="Basic and acidic residues" evidence="1">
    <location>
        <begin position="146"/>
        <end position="155"/>
    </location>
</feature>
<organism evidence="2 3">
    <name type="scientific">Sordaria brevicollis</name>
    <dbReference type="NCBI Taxonomy" id="83679"/>
    <lineage>
        <taxon>Eukaryota</taxon>
        <taxon>Fungi</taxon>
        <taxon>Dikarya</taxon>
        <taxon>Ascomycota</taxon>
        <taxon>Pezizomycotina</taxon>
        <taxon>Sordariomycetes</taxon>
        <taxon>Sordariomycetidae</taxon>
        <taxon>Sordariales</taxon>
        <taxon>Sordariaceae</taxon>
        <taxon>Sordaria</taxon>
    </lineage>
</organism>
<feature type="region of interest" description="Disordered" evidence="1">
    <location>
        <begin position="284"/>
        <end position="306"/>
    </location>
</feature>